<evidence type="ECO:0000256" key="1">
    <source>
        <dbReference type="ARBA" id="ARBA00009409"/>
    </source>
</evidence>
<evidence type="ECO:0000313" key="17">
    <source>
        <dbReference type="EMBL" id="EME37422.1"/>
    </source>
</evidence>
<evidence type="ECO:0000256" key="8">
    <source>
        <dbReference type="ARBA" id="ARBA00023125"/>
    </source>
</evidence>
<keyword evidence="4" id="KW-0227">DNA damage</keyword>
<dbReference type="SMART" id="SM00898">
    <property type="entry name" value="Fapy_DNA_glyco"/>
    <property type="match status" value="1"/>
</dbReference>
<dbReference type="CDD" id="cd08971">
    <property type="entry name" value="AcNei2_N"/>
    <property type="match status" value="1"/>
</dbReference>
<evidence type="ECO:0000313" key="18">
    <source>
        <dbReference type="Proteomes" id="UP000009877"/>
    </source>
</evidence>
<dbReference type="InterPro" id="IPR035937">
    <property type="entry name" value="FPG_N"/>
</dbReference>
<evidence type="ECO:0000256" key="12">
    <source>
        <dbReference type="ARBA" id="ARBA00023295"/>
    </source>
</evidence>
<dbReference type="STRING" id="71999.KPaMU14_11165"/>
<keyword evidence="5 13" id="KW-0863">Zinc-finger</keyword>
<feature type="domain" description="Formamidopyrimidine-DNA glycosylase catalytic" evidence="16">
    <location>
        <begin position="2"/>
        <end position="101"/>
    </location>
</feature>
<evidence type="ECO:0000256" key="4">
    <source>
        <dbReference type="ARBA" id="ARBA00022763"/>
    </source>
</evidence>
<keyword evidence="9" id="KW-0234">DNA repair</keyword>
<evidence type="ECO:0000256" key="3">
    <source>
        <dbReference type="ARBA" id="ARBA00022723"/>
    </source>
</evidence>
<dbReference type="GO" id="GO:0008270">
    <property type="term" value="F:zinc ion binding"/>
    <property type="evidence" value="ECO:0007669"/>
    <property type="project" value="UniProtKB-KW"/>
</dbReference>
<evidence type="ECO:0000256" key="10">
    <source>
        <dbReference type="ARBA" id="ARBA00023239"/>
    </source>
</evidence>
<keyword evidence="10" id="KW-0456">Lyase</keyword>
<evidence type="ECO:0000256" key="7">
    <source>
        <dbReference type="ARBA" id="ARBA00022833"/>
    </source>
</evidence>
<dbReference type="InterPro" id="IPR010979">
    <property type="entry name" value="Ribosomal_uS13-like_H2TH"/>
</dbReference>
<dbReference type="EC" id="4.2.99.18" evidence="2"/>
<protein>
    <recommendedName>
        <fullName evidence="2">DNA-(apurinic or apyrimidinic site) lyase</fullName>
        <ecNumber evidence="2">4.2.99.18</ecNumber>
    </recommendedName>
</protein>
<dbReference type="InterPro" id="IPR044090">
    <property type="entry name" value="Nei2_N"/>
</dbReference>
<evidence type="ECO:0000256" key="2">
    <source>
        <dbReference type="ARBA" id="ARBA00012720"/>
    </source>
</evidence>
<dbReference type="RefSeq" id="WP_006213943.1">
    <property type="nucleotide sequence ID" value="NZ_ANHZ02000004.1"/>
</dbReference>
<evidence type="ECO:0000256" key="14">
    <source>
        <dbReference type="SAM" id="MobiDB-lite"/>
    </source>
</evidence>
<dbReference type="AlphaFoldDB" id="M2WFY0"/>
<dbReference type="PANTHER" id="PTHR42697:SF1">
    <property type="entry name" value="ENDONUCLEASE 8"/>
    <property type="match status" value="1"/>
</dbReference>
<dbReference type="Pfam" id="PF01149">
    <property type="entry name" value="Fapy_DNA_glyco"/>
    <property type="match status" value="1"/>
</dbReference>
<evidence type="ECO:0000256" key="13">
    <source>
        <dbReference type="PROSITE-ProRule" id="PRU00391"/>
    </source>
</evidence>
<proteinExistence type="inferred from homology"/>
<evidence type="ECO:0000259" key="16">
    <source>
        <dbReference type="PROSITE" id="PS51068"/>
    </source>
</evidence>
<dbReference type="Gene3D" id="1.10.8.50">
    <property type="match status" value="1"/>
</dbReference>
<dbReference type="GO" id="GO:0000703">
    <property type="term" value="F:oxidized pyrimidine nucleobase lesion DNA N-glycosylase activity"/>
    <property type="evidence" value="ECO:0007669"/>
    <property type="project" value="TreeGrafter"/>
</dbReference>
<evidence type="ECO:0000256" key="11">
    <source>
        <dbReference type="ARBA" id="ARBA00023268"/>
    </source>
</evidence>
<feature type="domain" description="FPG-type" evidence="15">
    <location>
        <begin position="252"/>
        <end position="303"/>
    </location>
</feature>
<gene>
    <name evidence="17" type="ORF">C884_01930</name>
</gene>
<dbReference type="EMBL" id="ANHZ02000004">
    <property type="protein sequence ID" value="EME37422.1"/>
    <property type="molecule type" value="Genomic_DNA"/>
</dbReference>
<dbReference type="PROSITE" id="PS51066">
    <property type="entry name" value="ZF_FPG_2"/>
    <property type="match status" value="1"/>
</dbReference>
<reference evidence="17 18" key="1">
    <citation type="journal article" date="2014" name="Genome Announc.">
        <title>Draft Genome Sequence of Kocuria palustris PEL.</title>
        <authorList>
            <person name="Sharma G."/>
            <person name="Khatri I."/>
            <person name="Subramanian S."/>
        </authorList>
    </citation>
    <scope>NUCLEOTIDE SEQUENCE [LARGE SCALE GENOMIC DNA]</scope>
    <source>
        <strain evidence="17 18">PEL</strain>
    </source>
</reference>
<feature type="region of interest" description="Disordered" evidence="14">
    <location>
        <begin position="87"/>
        <end position="115"/>
    </location>
</feature>
<sequence>MPEGDSVWRAAAALHSGLAGRQLLRSDLRVPALATVDLSGRTVQEAVSRGKHLLIRIGPDPSTGARAVTLHSHLMMEGRWEIEDLDPLAAGSDSPGRRRPGASSARSQRRARPKHTIRAVLETAGTRATASSVQQLVIVAREQEDRLVGHLGPDLLAPQWSAQHLQEAVRRLLERPDRPIAAALMDQSRLAGIGSIYRCELLFLHRLAPQTPVADVPDLQAIVEDAHELLLRNRDSGPRVTTGDPRPGRQLWVYGRERRPCRRCGTPILKRTWDDAAGQRDPRTGLQAPARERPFYLCPRCQR</sequence>
<evidence type="ECO:0000259" key="15">
    <source>
        <dbReference type="PROSITE" id="PS51066"/>
    </source>
</evidence>
<comment type="similarity">
    <text evidence="1">Belongs to the FPG family.</text>
</comment>
<accession>M2WFY0</accession>
<name>M2WFY0_9MICC</name>
<dbReference type="Proteomes" id="UP000009877">
    <property type="component" value="Unassembled WGS sequence"/>
</dbReference>
<comment type="caution">
    <text evidence="17">The sequence shown here is derived from an EMBL/GenBank/DDBJ whole genome shotgun (WGS) entry which is preliminary data.</text>
</comment>
<keyword evidence="12" id="KW-0326">Glycosidase</keyword>
<dbReference type="InterPro" id="IPR000214">
    <property type="entry name" value="Znf_DNA_glyclase/AP_lyase"/>
</dbReference>
<dbReference type="Gene3D" id="3.20.190.10">
    <property type="entry name" value="MutM-like, N-terminal"/>
    <property type="match status" value="1"/>
</dbReference>
<evidence type="ECO:0000256" key="5">
    <source>
        <dbReference type="ARBA" id="ARBA00022771"/>
    </source>
</evidence>
<dbReference type="SUPFAM" id="SSF46946">
    <property type="entry name" value="S13-like H2TH domain"/>
    <property type="match status" value="1"/>
</dbReference>
<dbReference type="InterPro" id="IPR015886">
    <property type="entry name" value="H2TH_FPG"/>
</dbReference>
<dbReference type="GO" id="GO:0006284">
    <property type="term" value="P:base-excision repair"/>
    <property type="evidence" value="ECO:0007669"/>
    <property type="project" value="InterPro"/>
</dbReference>
<dbReference type="PROSITE" id="PS51068">
    <property type="entry name" value="FPG_CAT"/>
    <property type="match status" value="1"/>
</dbReference>
<keyword evidence="3" id="KW-0479">Metal-binding</keyword>
<dbReference type="SUPFAM" id="SSF57716">
    <property type="entry name" value="Glucocorticoid receptor-like (DNA-binding domain)"/>
    <property type="match status" value="1"/>
</dbReference>
<dbReference type="InterPro" id="IPR012319">
    <property type="entry name" value="FPG_cat"/>
</dbReference>
<evidence type="ECO:0000256" key="6">
    <source>
        <dbReference type="ARBA" id="ARBA00022801"/>
    </source>
</evidence>
<organism evidence="17 18">
    <name type="scientific">Kocuria palustris PEL</name>
    <dbReference type="NCBI Taxonomy" id="1236550"/>
    <lineage>
        <taxon>Bacteria</taxon>
        <taxon>Bacillati</taxon>
        <taxon>Actinomycetota</taxon>
        <taxon>Actinomycetes</taxon>
        <taxon>Micrococcales</taxon>
        <taxon>Micrococcaceae</taxon>
        <taxon>Kocuria</taxon>
    </lineage>
</organism>
<dbReference type="SUPFAM" id="SSF81624">
    <property type="entry name" value="N-terminal domain of MutM-like DNA repair proteins"/>
    <property type="match status" value="1"/>
</dbReference>
<keyword evidence="6" id="KW-0378">Hydrolase</keyword>
<keyword evidence="18" id="KW-1185">Reference proteome</keyword>
<keyword evidence="7" id="KW-0862">Zinc</keyword>
<dbReference type="GO" id="GO:0003684">
    <property type="term" value="F:damaged DNA binding"/>
    <property type="evidence" value="ECO:0007669"/>
    <property type="project" value="InterPro"/>
</dbReference>
<keyword evidence="11" id="KW-0511">Multifunctional enzyme</keyword>
<dbReference type="Pfam" id="PF06831">
    <property type="entry name" value="H2TH"/>
    <property type="match status" value="1"/>
</dbReference>
<dbReference type="GO" id="GO:0140078">
    <property type="term" value="F:class I DNA-(apurinic or apyrimidinic site) endonuclease activity"/>
    <property type="evidence" value="ECO:0007669"/>
    <property type="project" value="UniProtKB-EC"/>
</dbReference>
<keyword evidence="8" id="KW-0238">DNA-binding</keyword>
<dbReference type="SMART" id="SM01232">
    <property type="entry name" value="H2TH"/>
    <property type="match status" value="1"/>
</dbReference>
<evidence type="ECO:0000256" key="9">
    <source>
        <dbReference type="ARBA" id="ARBA00023204"/>
    </source>
</evidence>
<dbReference type="PANTHER" id="PTHR42697">
    <property type="entry name" value="ENDONUCLEASE 8"/>
    <property type="match status" value="1"/>
</dbReference>